<evidence type="ECO:0000313" key="1">
    <source>
        <dbReference type="EMBL" id="KAJ8721848.1"/>
    </source>
</evidence>
<reference evidence="1" key="1">
    <citation type="submission" date="2023-03" db="EMBL/GenBank/DDBJ databases">
        <title>Chromosome-level genomes of two armyworms, Mythimna separata and Mythimna loreyi, provide insights into the biosynthesis and reception of sex pheromones.</title>
        <authorList>
            <person name="Zhao H."/>
        </authorList>
    </citation>
    <scope>NUCLEOTIDE SEQUENCE</scope>
    <source>
        <strain evidence="1">BeijingLab</strain>
    </source>
</reference>
<dbReference type="Proteomes" id="UP001231649">
    <property type="component" value="Chromosome 16"/>
</dbReference>
<proteinExistence type="predicted"/>
<dbReference type="EMBL" id="CM056792">
    <property type="protein sequence ID" value="KAJ8721848.1"/>
    <property type="molecule type" value="Genomic_DNA"/>
</dbReference>
<accession>A0ACC2QSH1</accession>
<sequence length="159" mass="16946">MAAMKTAFILLLVAFAMVMVTVEAARVGPCDQVCSRIDAEKDECCRAHGYSGYSSCRYGQMQLMNFEELDRSSTMYRCTRGVPSVTLHLSVSTAAVAGVAMSPAALVLLSVNTGADLVAGSDAGGLDGHHHHGEGDQQEYEGGLHGGHFVCYLVEEKRS</sequence>
<protein>
    <submittedName>
        <fullName evidence="1">Uncharacterized protein</fullName>
    </submittedName>
</protein>
<keyword evidence="2" id="KW-1185">Reference proteome</keyword>
<name>A0ACC2QSH1_9NEOP</name>
<evidence type="ECO:0000313" key="2">
    <source>
        <dbReference type="Proteomes" id="UP001231649"/>
    </source>
</evidence>
<gene>
    <name evidence="1" type="ORF">PYW08_004250</name>
</gene>
<comment type="caution">
    <text evidence="1">The sequence shown here is derived from an EMBL/GenBank/DDBJ whole genome shotgun (WGS) entry which is preliminary data.</text>
</comment>
<organism evidence="1 2">
    <name type="scientific">Mythimna loreyi</name>
    <dbReference type="NCBI Taxonomy" id="667449"/>
    <lineage>
        <taxon>Eukaryota</taxon>
        <taxon>Metazoa</taxon>
        <taxon>Ecdysozoa</taxon>
        <taxon>Arthropoda</taxon>
        <taxon>Hexapoda</taxon>
        <taxon>Insecta</taxon>
        <taxon>Pterygota</taxon>
        <taxon>Neoptera</taxon>
        <taxon>Endopterygota</taxon>
        <taxon>Lepidoptera</taxon>
        <taxon>Glossata</taxon>
        <taxon>Ditrysia</taxon>
        <taxon>Noctuoidea</taxon>
        <taxon>Noctuidae</taxon>
        <taxon>Noctuinae</taxon>
        <taxon>Hadenini</taxon>
        <taxon>Mythimna</taxon>
    </lineage>
</organism>